<protein>
    <recommendedName>
        <fullName evidence="1">Uracil-DNA glycosylase-like domain-containing protein</fullName>
    </recommendedName>
</protein>
<dbReference type="KEGG" id="tas:TASI_0506"/>
<dbReference type="OrthoDB" id="5290748at2"/>
<dbReference type="RefSeq" id="WP_014111179.1">
    <property type="nucleotide sequence ID" value="NC_016043.1"/>
</dbReference>
<name>G4QAB2_TAYAM</name>
<dbReference type="SUPFAM" id="SSF52141">
    <property type="entry name" value="Uracil-DNA glycosylase-like"/>
    <property type="match status" value="1"/>
</dbReference>
<organism evidence="2 3">
    <name type="scientific">Taylorella asinigenitalis (strain MCE3)</name>
    <dbReference type="NCBI Taxonomy" id="1008459"/>
    <lineage>
        <taxon>Bacteria</taxon>
        <taxon>Pseudomonadati</taxon>
        <taxon>Pseudomonadota</taxon>
        <taxon>Betaproteobacteria</taxon>
        <taxon>Burkholderiales</taxon>
        <taxon>Alcaligenaceae</taxon>
        <taxon>Taylorella</taxon>
    </lineage>
</organism>
<dbReference type="STRING" id="1008459.TASI_0506"/>
<keyword evidence="3" id="KW-1185">Reference proteome</keyword>
<dbReference type="AlphaFoldDB" id="G4QAB2"/>
<dbReference type="Gene3D" id="3.40.470.10">
    <property type="entry name" value="Uracil-DNA glycosylase-like domain"/>
    <property type="match status" value="1"/>
</dbReference>
<dbReference type="InterPro" id="IPR005122">
    <property type="entry name" value="Uracil-DNA_glycosylase-like"/>
</dbReference>
<evidence type="ECO:0000313" key="3">
    <source>
        <dbReference type="Proteomes" id="UP000009284"/>
    </source>
</evidence>
<dbReference type="HOGENOM" id="CLU_1026479_0_0_4"/>
<evidence type="ECO:0000259" key="1">
    <source>
        <dbReference type="Pfam" id="PF03167"/>
    </source>
</evidence>
<dbReference type="InterPro" id="IPR036895">
    <property type="entry name" value="Uracil-DNA_glycosylase-like_sf"/>
</dbReference>
<accession>G4QAB2</accession>
<feature type="domain" description="Uracil-DNA glycosylase-like" evidence="1">
    <location>
        <begin position="120"/>
        <end position="262"/>
    </location>
</feature>
<dbReference type="EMBL" id="CP003059">
    <property type="protein sequence ID" value="AEP36281.1"/>
    <property type="molecule type" value="Genomic_DNA"/>
</dbReference>
<gene>
    <name evidence="2" type="ordered locus">TASI_0506</name>
</gene>
<dbReference type="Proteomes" id="UP000009284">
    <property type="component" value="Chromosome"/>
</dbReference>
<dbReference type="eggNOG" id="COG1573">
    <property type="taxonomic scope" value="Bacteria"/>
</dbReference>
<sequence length="271" mass="31295">MQRKFSHNQIQWLKQLGVEGLWGEKFKSSLISDSKKFEESKVRPSDLVKTEDSSLSKKVFAAKDIPSIDDISISTEPSVIDINILKIKGFTDLKTWYLDTYRKWNVPIDTDTLVMREWNGSEDFRLMIFEESPNLEDVIVSTQFNGEPGELLDNMIAQLGIKKEQVYISSFYKTDNPNFLSKDQNNLLFEVFKREIELINPKVLWCFDTSLLAILTGAQKVTHNQVTFELTINNKSIPLICSFNPRVVIENSNLKANVWRDLNKIEILLHS</sequence>
<reference evidence="2 3" key="2">
    <citation type="journal article" date="2012" name="PLoS ONE">
        <title>Genomic characterization of the taylorella genus.</title>
        <authorList>
            <person name="Hebert L."/>
            <person name="Moumen B."/>
            <person name="Pons N."/>
            <person name="Duquesne F."/>
            <person name="Breuil M.F."/>
            <person name="Goux D."/>
            <person name="Batto J.M."/>
            <person name="Laugier C."/>
            <person name="Renault P."/>
            <person name="Petry S."/>
        </authorList>
    </citation>
    <scope>NUCLEOTIDE SEQUENCE [LARGE SCALE GENOMIC DNA]</scope>
    <source>
        <strain evidence="2 3">MCE3</strain>
    </source>
</reference>
<reference key="1">
    <citation type="submission" date="2011-09" db="EMBL/GenBank/DDBJ databases">
        <title>Genomic characterization of the Taylorella genus.</title>
        <authorList>
            <person name="Hebert L."/>
            <person name="Moumen B."/>
            <person name="Pons N."/>
            <person name="Duquesne F."/>
            <person name="Breuil M.-F."/>
            <person name="Goux D."/>
            <person name="Batto J.-M."/>
            <person name="Renault P."/>
            <person name="Laugier C."/>
            <person name="Petry S."/>
        </authorList>
    </citation>
    <scope>NUCLEOTIDE SEQUENCE</scope>
    <source>
        <strain>MCE3</strain>
    </source>
</reference>
<dbReference type="Pfam" id="PF03167">
    <property type="entry name" value="UDG"/>
    <property type="match status" value="1"/>
</dbReference>
<proteinExistence type="predicted"/>
<evidence type="ECO:0000313" key="2">
    <source>
        <dbReference type="EMBL" id="AEP36281.1"/>
    </source>
</evidence>